<name>A0A937EQK0_9ACTN</name>
<proteinExistence type="predicted"/>
<sequence length="201" mass="21953">MSHAIAYPVLETRDLTEALDGARRLLRIADLEQAEIWAYARLTTADEVRRMREAIPAAWYARQFDAAQVAGEETCFVEGPDLPIDTAGLAGLLPLEAAVEEMPLRDIPEGFEETFLSAMGAGPGSLAWWWTTWPAVPALGLPPDAKHGEVQIAVNSADLYRQVPADSHTLFVHVRSSQPERAEWLAAQAGLQIIGPGIWDG</sequence>
<evidence type="ECO:0000313" key="2">
    <source>
        <dbReference type="Proteomes" id="UP000661858"/>
    </source>
</evidence>
<accession>A0A937EQK0</accession>
<keyword evidence="2" id="KW-1185">Reference proteome</keyword>
<dbReference type="AlphaFoldDB" id="A0A937EQK0"/>
<comment type="caution">
    <text evidence="1">The sequence shown here is derived from an EMBL/GenBank/DDBJ whole genome shotgun (WGS) entry which is preliminary data.</text>
</comment>
<evidence type="ECO:0000313" key="1">
    <source>
        <dbReference type="EMBL" id="MBL1087291.1"/>
    </source>
</evidence>
<organism evidence="1 2">
    <name type="scientific">Streptomyces actinomycinicus</name>
    <dbReference type="NCBI Taxonomy" id="1695166"/>
    <lineage>
        <taxon>Bacteria</taxon>
        <taxon>Bacillati</taxon>
        <taxon>Actinomycetota</taxon>
        <taxon>Actinomycetes</taxon>
        <taxon>Kitasatosporales</taxon>
        <taxon>Streptomycetaceae</taxon>
        <taxon>Streptomyces</taxon>
    </lineage>
</organism>
<dbReference type="EMBL" id="JAERRK010000030">
    <property type="protein sequence ID" value="MBL1087291.1"/>
    <property type="molecule type" value="Genomic_DNA"/>
</dbReference>
<gene>
    <name evidence="1" type="ORF">JK359_35975</name>
</gene>
<reference evidence="1" key="1">
    <citation type="submission" date="2021-01" db="EMBL/GenBank/DDBJ databases">
        <title>WGS of actinomycetes isolated from Thailand.</title>
        <authorList>
            <person name="Thawai C."/>
        </authorList>
    </citation>
    <scope>NUCLEOTIDE SEQUENCE</scope>
    <source>
        <strain evidence="1">RCU-197</strain>
    </source>
</reference>
<protein>
    <submittedName>
        <fullName evidence="1">Uncharacterized protein</fullName>
    </submittedName>
</protein>
<dbReference type="Proteomes" id="UP000661858">
    <property type="component" value="Unassembled WGS sequence"/>
</dbReference>
<dbReference type="RefSeq" id="WP_201843830.1">
    <property type="nucleotide sequence ID" value="NZ_JAERRK010000030.1"/>
</dbReference>